<dbReference type="AlphaFoldDB" id="A0AAE3JF81"/>
<keyword evidence="2" id="KW-1185">Reference proteome</keyword>
<gene>
    <name evidence="1" type="ORF">LKD81_00510</name>
</gene>
<proteinExistence type="predicted"/>
<reference evidence="1" key="1">
    <citation type="submission" date="2021-10" db="EMBL/GenBank/DDBJ databases">
        <title>Anaerobic single-cell dispensing facilitates the cultivation of human gut bacteria.</title>
        <authorList>
            <person name="Afrizal A."/>
        </authorList>
    </citation>
    <scope>NUCLEOTIDE SEQUENCE</scope>
    <source>
        <strain evidence="1">CLA-AA-H215</strain>
    </source>
</reference>
<evidence type="ECO:0000313" key="1">
    <source>
        <dbReference type="EMBL" id="MCC2229481.1"/>
    </source>
</evidence>
<name>A0AAE3JF81_9FIRM</name>
<dbReference type="Proteomes" id="UP001198182">
    <property type="component" value="Unassembled WGS sequence"/>
</dbReference>
<dbReference type="EMBL" id="JAJEQR010000002">
    <property type="protein sequence ID" value="MCC2229481.1"/>
    <property type="molecule type" value="Genomic_DNA"/>
</dbReference>
<dbReference type="RefSeq" id="WP_308452320.1">
    <property type="nucleotide sequence ID" value="NZ_JAJEQR010000002.1"/>
</dbReference>
<organism evidence="1 2">
    <name type="scientific">Hominifimenecus microfluidus</name>
    <dbReference type="NCBI Taxonomy" id="2885348"/>
    <lineage>
        <taxon>Bacteria</taxon>
        <taxon>Bacillati</taxon>
        <taxon>Bacillota</taxon>
        <taxon>Clostridia</taxon>
        <taxon>Lachnospirales</taxon>
        <taxon>Lachnospiraceae</taxon>
        <taxon>Hominifimenecus</taxon>
    </lineage>
</organism>
<sequence>MATSSITKNFIISGQKQVEMFVDAIEASANNRPVRTPVSARQIKGEAELRKFMEKRKKMDVSQR</sequence>
<accession>A0AAE3JF81</accession>
<evidence type="ECO:0000313" key="2">
    <source>
        <dbReference type="Proteomes" id="UP001198182"/>
    </source>
</evidence>
<comment type="caution">
    <text evidence="1">The sequence shown here is derived from an EMBL/GenBank/DDBJ whole genome shotgun (WGS) entry which is preliminary data.</text>
</comment>
<protein>
    <submittedName>
        <fullName evidence="1">Uncharacterized protein</fullName>
    </submittedName>
</protein>